<dbReference type="Gene3D" id="3.40.50.300">
    <property type="entry name" value="P-loop containing nucleotide triphosphate hydrolases"/>
    <property type="match status" value="1"/>
</dbReference>
<sequence length="669" mass="76402">MGTLRQTLEQHVTPCRAEPIRVGVSGDTGQGKSHLIGTLLGDMSLVVVGNSGESCTRVPLEYSYSSGIDDFKYIAEIELLREELSDITNEKAETAKVVFKALFPNRPEFRDDPAMRTFLRHAEDPSNTDTLDEVLRWAKLLYRELGRFSERLLVQVKSTAKLWERLMPFTHGQRTGDGIMPFDPWPFVKLVKIGSECPILQHNVTLVDLPGLDDVNHLNVDAAREYLQLCSATIVVSAIGRIVTGSHGKGHLLETIRRSGPGHEVLVCCTCSNSVRTDSVMDTDFTLRELSQLRYLDEKERELNQQRQQCTTISQYLQLIQYKQNWVAFKKREIFINERNRRVCQKISNWVPGQRIRAVCISAKEYQLRIEGYPAIDRPSISPECSGIPSLKRFITALPCQPRQKQLAHYVELTVPSLLNSIELANFQPIATDVWSIEGGVEGQLERCLSMIDSGTDKLFGNKATDLLLKTAMDSIPGWIEHANMLCRKWEAKPWTHVQHMVFVSNHGNHQTPKIRRTSWNDSLLEIERDHACEDNGGHYFSSAMESVYRHAKRRPRSKNPWTTYHKYRCERFRQRLCVEDGPYRKIHDGLKDACKMMRCQLREEVRMGVREVFEQIGNDLERLRDTPSSQDLEAMTKAAQQLEMANVSSAMIESIKGLLRECGAWNKG</sequence>
<dbReference type="AlphaFoldDB" id="A0A6A6I0W5"/>
<organism evidence="3 4">
    <name type="scientific">Trematosphaeria pertusa</name>
    <dbReference type="NCBI Taxonomy" id="390896"/>
    <lineage>
        <taxon>Eukaryota</taxon>
        <taxon>Fungi</taxon>
        <taxon>Dikarya</taxon>
        <taxon>Ascomycota</taxon>
        <taxon>Pezizomycotina</taxon>
        <taxon>Dothideomycetes</taxon>
        <taxon>Pleosporomycetidae</taxon>
        <taxon>Pleosporales</taxon>
        <taxon>Massarineae</taxon>
        <taxon>Trematosphaeriaceae</taxon>
        <taxon>Trematosphaeria</taxon>
    </lineage>
</organism>
<evidence type="ECO:0000313" key="4">
    <source>
        <dbReference type="Proteomes" id="UP000800094"/>
    </source>
</evidence>
<evidence type="ECO:0008006" key="5">
    <source>
        <dbReference type="Google" id="ProtNLM"/>
    </source>
</evidence>
<name>A0A6A6I0W5_9PLEO</name>
<dbReference type="PANTHER" id="PTHR36681">
    <property type="entry name" value="NUCLEAR GTPASE, GERMINAL CENTER-ASSOCIATED, TANDEM DUPLICATE 3"/>
    <property type="match status" value="1"/>
</dbReference>
<dbReference type="InterPro" id="IPR045063">
    <property type="entry name" value="Dynamin_N"/>
</dbReference>
<reference evidence="3" key="1">
    <citation type="journal article" date="2020" name="Stud. Mycol.">
        <title>101 Dothideomycetes genomes: a test case for predicting lifestyles and emergence of pathogens.</title>
        <authorList>
            <person name="Haridas S."/>
            <person name="Albert R."/>
            <person name="Binder M."/>
            <person name="Bloem J."/>
            <person name="Labutti K."/>
            <person name="Salamov A."/>
            <person name="Andreopoulos B."/>
            <person name="Baker S."/>
            <person name="Barry K."/>
            <person name="Bills G."/>
            <person name="Bluhm B."/>
            <person name="Cannon C."/>
            <person name="Castanera R."/>
            <person name="Culley D."/>
            <person name="Daum C."/>
            <person name="Ezra D."/>
            <person name="Gonzalez J."/>
            <person name="Henrissat B."/>
            <person name="Kuo A."/>
            <person name="Liang C."/>
            <person name="Lipzen A."/>
            <person name="Lutzoni F."/>
            <person name="Magnuson J."/>
            <person name="Mondo S."/>
            <person name="Nolan M."/>
            <person name="Ohm R."/>
            <person name="Pangilinan J."/>
            <person name="Park H.-J."/>
            <person name="Ramirez L."/>
            <person name="Alfaro M."/>
            <person name="Sun H."/>
            <person name="Tritt A."/>
            <person name="Yoshinaga Y."/>
            <person name="Zwiers L.-H."/>
            <person name="Turgeon B."/>
            <person name="Goodwin S."/>
            <person name="Spatafora J."/>
            <person name="Crous P."/>
            <person name="Grigoriev I."/>
        </authorList>
    </citation>
    <scope>NUCLEOTIDE SEQUENCE</scope>
    <source>
        <strain evidence="3">CBS 122368</strain>
    </source>
</reference>
<feature type="domain" description="Dynamin N-terminal" evidence="1">
    <location>
        <begin position="22"/>
        <end position="238"/>
    </location>
</feature>
<dbReference type="OrthoDB" id="3801077at2759"/>
<gene>
    <name evidence="3" type="ORF">BU26DRAFT_569539</name>
</gene>
<evidence type="ECO:0000313" key="3">
    <source>
        <dbReference type="EMBL" id="KAF2243612.1"/>
    </source>
</evidence>
<dbReference type="Pfam" id="PF24564">
    <property type="entry name" value="DUF7605"/>
    <property type="match status" value="1"/>
</dbReference>
<dbReference type="PANTHER" id="PTHR36681:SF3">
    <property type="entry name" value="NUCLEAR GTPASE, GERMINAL CENTER-ASSOCIATED, TANDEM DUPLICATE 3"/>
    <property type="match status" value="1"/>
</dbReference>
<dbReference type="Proteomes" id="UP000800094">
    <property type="component" value="Unassembled WGS sequence"/>
</dbReference>
<dbReference type="GeneID" id="54587230"/>
<dbReference type="RefSeq" id="XP_033678616.1">
    <property type="nucleotide sequence ID" value="XM_033833900.1"/>
</dbReference>
<protein>
    <recommendedName>
        <fullName evidence="5">G domain-containing protein</fullName>
    </recommendedName>
</protein>
<dbReference type="SUPFAM" id="SSF52540">
    <property type="entry name" value="P-loop containing nucleoside triphosphate hydrolases"/>
    <property type="match status" value="1"/>
</dbReference>
<dbReference type="InterPro" id="IPR056024">
    <property type="entry name" value="DUF7605"/>
</dbReference>
<dbReference type="Pfam" id="PF00350">
    <property type="entry name" value="Dynamin_N"/>
    <property type="match status" value="1"/>
</dbReference>
<evidence type="ECO:0000259" key="1">
    <source>
        <dbReference type="Pfam" id="PF00350"/>
    </source>
</evidence>
<keyword evidence="4" id="KW-1185">Reference proteome</keyword>
<dbReference type="EMBL" id="ML987204">
    <property type="protein sequence ID" value="KAF2243612.1"/>
    <property type="molecule type" value="Genomic_DNA"/>
</dbReference>
<evidence type="ECO:0000259" key="2">
    <source>
        <dbReference type="Pfam" id="PF24564"/>
    </source>
</evidence>
<accession>A0A6A6I0W5</accession>
<feature type="domain" description="DUF7605" evidence="2">
    <location>
        <begin position="477"/>
        <end position="526"/>
    </location>
</feature>
<dbReference type="InterPro" id="IPR027417">
    <property type="entry name" value="P-loop_NTPase"/>
</dbReference>
<proteinExistence type="predicted"/>